<keyword evidence="3" id="KW-1185">Reference proteome</keyword>
<dbReference type="Proteomes" id="UP001470230">
    <property type="component" value="Unassembled WGS sequence"/>
</dbReference>
<feature type="region of interest" description="Disordered" evidence="1">
    <location>
        <begin position="194"/>
        <end position="215"/>
    </location>
</feature>
<organism evidence="2 3">
    <name type="scientific">Tritrichomonas musculus</name>
    <dbReference type="NCBI Taxonomy" id="1915356"/>
    <lineage>
        <taxon>Eukaryota</taxon>
        <taxon>Metamonada</taxon>
        <taxon>Parabasalia</taxon>
        <taxon>Tritrichomonadida</taxon>
        <taxon>Tritrichomonadidae</taxon>
        <taxon>Tritrichomonas</taxon>
    </lineage>
</organism>
<evidence type="ECO:0000256" key="1">
    <source>
        <dbReference type="SAM" id="MobiDB-lite"/>
    </source>
</evidence>
<dbReference type="EMBL" id="JAPFFF010000001">
    <property type="protein sequence ID" value="KAK8899518.1"/>
    <property type="molecule type" value="Genomic_DNA"/>
</dbReference>
<accession>A0ABR2L861</accession>
<evidence type="ECO:0000313" key="3">
    <source>
        <dbReference type="Proteomes" id="UP001470230"/>
    </source>
</evidence>
<gene>
    <name evidence="2" type="ORF">M9Y10_001834</name>
</gene>
<name>A0ABR2L861_9EUKA</name>
<comment type="caution">
    <text evidence="2">The sequence shown here is derived from an EMBL/GenBank/DDBJ whole genome shotgun (WGS) entry which is preliminary data.</text>
</comment>
<evidence type="ECO:0000313" key="2">
    <source>
        <dbReference type="EMBL" id="KAK8899518.1"/>
    </source>
</evidence>
<proteinExistence type="predicted"/>
<reference evidence="2 3" key="1">
    <citation type="submission" date="2024-04" db="EMBL/GenBank/DDBJ databases">
        <title>Tritrichomonas musculus Genome.</title>
        <authorList>
            <person name="Alves-Ferreira E."/>
            <person name="Grigg M."/>
            <person name="Lorenzi H."/>
            <person name="Galac M."/>
        </authorList>
    </citation>
    <scope>NUCLEOTIDE SEQUENCE [LARGE SCALE GENOMIC DNA]</scope>
    <source>
        <strain evidence="2 3">EAF2021</strain>
    </source>
</reference>
<protein>
    <submittedName>
        <fullName evidence="2">Uncharacterized protein</fullName>
    </submittedName>
</protein>
<feature type="compositionally biased region" description="Basic residues" evidence="1">
    <location>
        <begin position="194"/>
        <end position="209"/>
    </location>
</feature>
<sequence length="244" mass="28870">MRVGRNLALQEFRLADEMPFCREENGMEDITSALDHLMVRRVDINMLNNKRRRLSSKRQIEKKEIDDVVVKALMRLSNAVQECFSYDHQAKVVRNKATSRKISRNVRESKSKQIFRKRILEETQTRTLLRQKKIEHDVETKIKEATAQAIANRQEEMRARKKKSNKPMLDIAEQEFDRIARIEQEEELNRQKRNRISSKARVNEKRKRQRETVAQSLSRLRKGMDNLDSAADAMLNRRLVIKAD</sequence>